<feature type="non-terminal residue" evidence="2">
    <location>
        <position position="269"/>
    </location>
</feature>
<dbReference type="PANTHER" id="PTHR46178">
    <property type="entry name" value="SEVEN TM RECEPTOR"/>
    <property type="match status" value="1"/>
</dbReference>
<gene>
    <name evidence="2" type="ORF">PENTCL1PPCAC_17020</name>
</gene>
<keyword evidence="3" id="KW-1185">Reference proteome</keyword>
<dbReference type="InterPro" id="IPR019428">
    <property type="entry name" value="7TM_GPCR_serpentine_rcpt_Str"/>
</dbReference>
<dbReference type="AlphaFoldDB" id="A0AAV5TKL8"/>
<keyword evidence="1" id="KW-1133">Transmembrane helix</keyword>
<protein>
    <recommendedName>
        <fullName evidence="4">G protein-coupled receptor</fullName>
    </recommendedName>
</protein>
<keyword evidence="1" id="KW-0812">Transmembrane</keyword>
<dbReference type="PANTHER" id="PTHR46178:SF9">
    <property type="entry name" value="SEVEN TM RECEPTOR"/>
    <property type="match status" value="1"/>
</dbReference>
<evidence type="ECO:0008006" key="4">
    <source>
        <dbReference type="Google" id="ProtNLM"/>
    </source>
</evidence>
<evidence type="ECO:0000313" key="2">
    <source>
        <dbReference type="EMBL" id="GMS94845.1"/>
    </source>
</evidence>
<accession>A0AAV5TKL8</accession>
<dbReference type="Pfam" id="PF10326">
    <property type="entry name" value="7TM_GPCR_Str"/>
    <property type="match status" value="1"/>
</dbReference>
<feature type="transmembrane region" description="Helical" evidence="1">
    <location>
        <begin position="130"/>
        <end position="151"/>
    </location>
</feature>
<reference evidence="2" key="1">
    <citation type="submission" date="2023-10" db="EMBL/GenBank/DDBJ databases">
        <title>Genome assembly of Pristionchus species.</title>
        <authorList>
            <person name="Yoshida K."/>
            <person name="Sommer R.J."/>
        </authorList>
    </citation>
    <scope>NUCLEOTIDE SEQUENCE</scope>
    <source>
        <strain evidence="2">RS0144</strain>
    </source>
</reference>
<feature type="transmembrane region" description="Helical" evidence="1">
    <location>
        <begin position="40"/>
        <end position="64"/>
    </location>
</feature>
<proteinExistence type="predicted"/>
<feature type="transmembrane region" description="Helical" evidence="1">
    <location>
        <begin position="6"/>
        <end position="28"/>
    </location>
</feature>
<dbReference type="Proteomes" id="UP001432027">
    <property type="component" value="Unassembled WGS sequence"/>
</dbReference>
<keyword evidence="1" id="KW-0472">Membrane</keyword>
<dbReference type="EMBL" id="BTSX01000004">
    <property type="protein sequence ID" value="GMS94845.1"/>
    <property type="molecule type" value="Genomic_DNA"/>
</dbReference>
<feature type="transmembrane region" description="Helical" evidence="1">
    <location>
        <begin position="236"/>
        <end position="254"/>
    </location>
</feature>
<organism evidence="2 3">
    <name type="scientific">Pristionchus entomophagus</name>
    <dbReference type="NCBI Taxonomy" id="358040"/>
    <lineage>
        <taxon>Eukaryota</taxon>
        <taxon>Metazoa</taxon>
        <taxon>Ecdysozoa</taxon>
        <taxon>Nematoda</taxon>
        <taxon>Chromadorea</taxon>
        <taxon>Rhabditida</taxon>
        <taxon>Rhabditina</taxon>
        <taxon>Diplogasteromorpha</taxon>
        <taxon>Diplogasteroidea</taxon>
        <taxon>Neodiplogasteridae</taxon>
        <taxon>Pristionchus</taxon>
    </lineage>
</organism>
<feature type="transmembrane region" description="Helical" evidence="1">
    <location>
        <begin position="84"/>
        <end position="109"/>
    </location>
</feature>
<sequence length="269" mass="31098">MFHTFYIGISFACCFLSIVFNFILTEFARKRAKRVGIYRYFTYSFVITDVIYSISFAIATPFWYSAPGVIVFFAASPFWENYSLMQISMLAWWISYVIIILCLVSSFLYRYGLLCNSVFVSPRRNIVYYEIIHVIQLFFIIWMTLALVFIFHSSNELREDLRGGLDETKFHVNFSSVYCLGVKVEESNSVQVQTASIILLAMMLFSFVCIVYCGYKIHYTVVNSIMSEKSRRMHACALRMIIAQAVNPTIFLYMPGSINMMGLVSEADP</sequence>
<comment type="caution">
    <text evidence="2">The sequence shown here is derived from an EMBL/GenBank/DDBJ whole genome shotgun (WGS) entry which is preliminary data.</text>
</comment>
<evidence type="ECO:0000256" key="1">
    <source>
        <dbReference type="SAM" id="Phobius"/>
    </source>
</evidence>
<name>A0AAV5TKL8_9BILA</name>
<evidence type="ECO:0000313" key="3">
    <source>
        <dbReference type="Proteomes" id="UP001432027"/>
    </source>
</evidence>
<feature type="transmembrane region" description="Helical" evidence="1">
    <location>
        <begin position="195"/>
        <end position="215"/>
    </location>
</feature>